<accession>A0A0M4C2E4</accession>
<evidence type="ECO:0000256" key="1">
    <source>
        <dbReference type="SAM" id="Phobius"/>
    </source>
</evidence>
<feature type="signal peptide" evidence="2">
    <location>
        <begin position="1"/>
        <end position="29"/>
    </location>
</feature>
<dbReference type="AlphaFoldDB" id="A0A0M4C2E4"/>
<organism evidence="4">
    <name type="scientific">uncultured bacterium 3b03</name>
    <dbReference type="NCBI Taxonomy" id="1701368"/>
    <lineage>
        <taxon>Bacteria</taxon>
        <taxon>environmental samples</taxon>
    </lineage>
</organism>
<name>A0A0M4C2E4_9BACT</name>
<protein>
    <recommendedName>
        <fullName evidence="3">DUF5683 domain-containing protein</fullName>
    </recommendedName>
</protein>
<keyword evidence="1" id="KW-0812">Transmembrane</keyword>
<keyword evidence="1" id="KW-0472">Membrane</keyword>
<keyword evidence="2" id="KW-0732">Signal</keyword>
<proteinExistence type="predicted"/>
<evidence type="ECO:0000256" key="2">
    <source>
        <dbReference type="SAM" id="SignalP"/>
    </source>
</evidence>
<sequence length="295" mass="33396">MTRKSKKYQLLVSALLLCFLQVAGIDVYAQSTVTPARKDTTIIQREAPKARARRHRDPIIQDSVKKDSIQIIPSKELPAIDSLSAAKIQIADSLDAANKKELKKIEQPASIVVKTDTVPPPAQDINKKIFIPNPTKATWLAVVFPGGGQIYNRKYWKLPIIYGGFAGCAYALSWNGKMYKDYSQAYLDIMDSNPNTKSYEDLLPPNSTYNEEQLKNTLKRRKDMFRRYRDLSIFAFIGVYLISIIDAYVDAELSNFDITPDLSMKVEPAVIDNNNQFRSNSFKNKSVGLQCVLRF</sequence>
<feature type="transmembrane region" description="Helical" evidence="1">
    <location>
        <begin position="231"/>
        <end position="249"/>
    </location>
</feature>
<feature type="domain" description="DUF5683" evidence="3">
    <location>
        <begin position="132"/>
        <end position="295"/>
    </location>
</feature>
<feature type="chain" id="PRO_5005791385" description="DUF5683 domain-containing protein" evidence="2">
    <location>
        <begin position="30"/>
        <end position="295"/>
    </location>
</feature>
<dbReference type="InterPro" id="IPR043738">
    <property type="entry name" value="DUF5683"/>
</dbReference>
<dbReference type="EMBL" id="KT336243">
    <property type="protein sequence ID" value="ALB75698.1"/>
    <property type="molecule type" value="Genomic_DNA"/>
</dbReference>
<evidence type="ECO:0000313" key="4">
    <source>
        <dbReference type="EMBL" id="ALB75698.1"/>
    </source>
</evidence>
<reference evidence="4" key="1">
    <citation type="journal article" date="2015" name="Proc. Natl. Acad. Sci. U.S.A.">
        <title>Functional metagenomic discovery of bacterial effectors in the human microbiome and isolation of commendamide, a GPCR G2A/132 agonist.</title>
        <authorList>
            <person name="Cohen L.J."/>
            <person name="Kang H.S."/>
            <person name="Chu J."/>
            <person name="Huang Y.H."/>
            <person name="Gordon E.A."/>
            <person name="Reddy B.V."/>
            <person name="Ternei M.A."/>
            <person name="Craig J.W."/>
            <person name="Brady S.F."/>
        </authorList>
    </citation>
    <scope>NUCLEOTIDE SEQUENCE</scope>
</reference>
<keyword evidence="1" id="KW-1133">Transmembrane helix</keyword>
<evidence type="ECO:0000259" key="3">
    <source>
        <dbReference type="Pfam" id="PF18935"/>
    </source>
</evidence>
<dbReference type="Pfam" id="PF18935">
    <property type="entry name" value="DUF5683"/>
    <property type="match status" value="1"/>
</dbReference>